<dbReference type="PANTHER" id="PTHR21373">
    <property type="entry name" value="GLUCOSE REPRESSIBLE PROTEIN MAK10"/>
    <property type="match status" value="1"/>
</dbReference>
<dbReference type="AlphaFoldDB" id="D5GKB4"/>
<evidence type="ECO:0000256" key="1">
    <source>
        <dbReference type="ARBA" id="ARBA00004496"/>
    </source>
</evidence>
<dbReference type="EMBL" id="FN430337">
    <property type="protein sequence ID" value="CAZ84957.1"/>
    <property type="molecule type" value="Genomic_DNA"/>
</dbReference>
<evidence type="ECO:0000259" key="4">
    <source>
        <dbReference type="Pfam" id="PF04112"/>
    </source>
</evidence>
<comment type="subcellular location">
    <subcellularLocation>
        <location evidence="1">Cytoplasm</location>
    </subcellularLocation>
</comment>
<protein>
    <submittedName>
        <fullName evidence="6">(Perigord truffle) hypothetical protein</fullName>
    </submittedName>
</protein>
<dbReference type="GO" id="GO:0031417">
    <property type="term" value="C:NatC complex"/>
    <property type="evidence" value="ECO:0007669"/>
    <property type="project" value="InterPro"/>
</dbReference>
<dbReference type="InterPro" id="IPR057982">
    <property type="entry name" value="TPR_NAA35"/>
</dbReference>
<feature type="domain" description="NAA35-like N-terminal" evidence="4">
    <location>
        <begin position="68"/>
        <end position="229"/>
    </location>
</feature>
<dbReference type="PANTHER" id="PTHR21373:SF0">
    <property type="entry name" value="N-ALPHA-ACETYLTRANSFERASE 35, NATC AUXILIARY SUBUNIT"/>
    <property type="match status" value="1"/>
</dbReference>
<feature type="domain" description="NAA35-like TPR repeats" evidence="5">
    <location>
        <begin position="298"/>
        <end position="702"/>
    </location>
</feature>
<dbReference type="OMA" id="QMEWIVQ"/>
<keyword evidence="3" id="KW-0963">Cytoplasm</keyword>
<dbReference type="Pfam" id="PF25789">
    <property type="entry name" value="TPR_NAA35"/>
    <property type="match status" value="1"/>
</dbReference>
<dbReference type="GeneID" id="9181977"/>
<dbReference type="HOGENOM" id="CLU_011757_0_0_1"/>
<comment type="similarity">
    <text evidence="2">Belongs to the MAK10 family.</text>
</comment>
<sequence>MGEAEDNGVNHLAYPAEDFERLTIKEKGPNPTPAPTTNPITPVPQATMDSFRDVTAEFFEASEMLEIGQLVKDPYFTLLQAVGALEIMDPKMDSGMLRAEYESFDALQPRLPEEVVGIMDQLLCHEMAWNRGSALSQTLFTSLYIDRLLSSGPSSLAEATFRGPHGKKTDTPEAQLVENVLQPFCVGLIKCCSHVNHQILAEQIYEEEDFVTQVYGVNLFEGVKSEEIVALLESALSWLEGTGDLYSEGIRDAFKHRLLLRKSLVLVFSSETKEWSAETTEIWDTSLEHVKGVEETYKILNFEGSTNLVNYFLGFTTRQPAPSPYIRSLLQSVFFGQVENPGKFSIKQLLYDDLKELCYPADILLDPQNDLVEAPQDPRFEITKHMSWFVERAGKSFMELFRNICQNRPRLRRTLCHSILDWDSLQVEAEEVDSELRQFTNEEAVMTPNGPSFAFPLSSWVYHYKLRQMEWIMLLGFELDVFQTHEFAGMYWYLQHYTRTRISHIERMLQFASRAISGPPLERRKELRSNPQQVKTLSLLNFYLLEAAGVQELAGAMIALFTALSRLDLLKKPPQPFSSDALRYEVRMKPFFTIGCPEVVPFEDFQSLASSQEIETSELLEMASESATDARKNFDQLCKLDARTARAVLCEERYRTSMREMMRSCIGVGVATAVLSKALQEGRATPELLDVQIDRERYHPSFSAPKIVAKKR</sequence>
<dbReference type="InterPro" id="IPR057983">
    <property type="entry name" value="NAA35-like_N"/>
</dbReference>
<gene>
    <name evidence="6" type="ORF">GSTUM_00009460001</name>
</gene>
<accession>D5GKB4</accession>
<evidence type="ECO:0000313" key="6">
    <source>
        <dbReference type="EMBL" id="CAZ84957.1"/>
    </source>
</evidence>
<dbReference type="FunCoup" id="D5GKB4">
    <property type="interactions" value="587"/>
</dbReference>
<evidence type="ECO:0000256" key="2">
    <source>
        <dbReference type="ARBA" id="ARBA00006289"/>
    </source>
</evidence>
<evidence type="ECO:0000313" key="7">
    <source>
        <dbReference type="Proteomes" id="UP000006911"/>
    </source>
</evidence>
<dbReference type="InterPro" id="IPR007244">
    <property type="entry name" value="Naa35_N"/>
</dbReference>
<evidence type="ECO:0000256" key="3">
    <source>
        <dbReference type="ARBA" id="ARBA00022490"/>
    </source>
</evidence>
<organism evidence="6 7">
    <name type="scientific">Tuber melanosporum (strain Mel28)</name>
    <name type="common">Perigord black truffle</name>
    <dbReference type="NCBI Taxonomy" id="656061"/>
    <lineage>
        <taxon>Eukaryota</taxon>
        <taxon>Fungi</taxon>
        <taxon>Dikarya</taxon>
        <taxon>Ascomycota</taxon>
        <taxon>Pezizomycotina</taxon>
        <taxon>Pezizomycetes</taxon>
        <taxon>Pezizales</taxon>
        <taxon>Tuberaceae</taxon>
        <taxon>Tuber</taxon>
    </lineage>
</organism>
<reference evidence="6 7" key="1">
    <citation type="journal article" date="2010" name="Nature">
        <title>Perigord black truffle genome uncovers evolutionary origins and mechanisms of symbiosis.</title>
        <authorList>
            <person name="Martin F."/>
            <person name="Kohler A."/>
            <person name="Murat C."/>
            <person name="Balestrini R."/>
            <person name="Coutinho P.M."/>
            <person name="Jaillon O."/>
            <person name="Montanini B."/>
            <person name="Morin E."/>
            <person name="Noel B."/>
            <person name="Percudani R."/>
            <person name="Porcel B."/>
            <person name="Rubini A."/>
            <person name="Amicucci A."/>
            <person name="Amselem J."/>
            <person name="Anthouard V."/>
            <person name="Arcioni S."/>
            <person name="Artiguenave F."/>
            <person name="Aury J.M."/>
            <person name="Ballario P."/>
            <person name="Bolchi A."/>
            <person name="Brenna A."/>
            <person name="Brun A."/>
            <person name="Buee M."/>
            <person name="Cantarel B."/>
            <person name="Chevalier G."/>
            <person name="Couloux A."/>
            <person name="Da Silva C."/>
            <person name="Denoeud F."/>
            <person name="Duplessis S."/>
            <person name="Ghignone S."/>
            <person name="Hilselberger B."/>
            <person name="Iotti M."/>
            <person name="Marcais B."/>
            <person name="Mello A."/>
            <person name="Miranda M."/>
            <person name="Pacioni G."/>
            <person name="Quesneville H."/>
            <person name="Riccioni C."/>
            <person name="Ruotolo R."/>
            <person name="Splivallo R."/>
            <person name="Stocchi V."/>
            <person name="Tisserant E."/>
            <person name="Viscomi A.R."/>
            <person name="Zambonelli A."/>
            <person name="Zampieri E."/>
            <person name="Henrissat B."/>
            <person name="Lebrun M.H."/>
            <person name="Paolocci F."/>
            <person name="Bonfante P."/>
            <person name="Ottonello S."/>
            <person name="Wincker P."/>
        </authorList>
    </citation>
    <scope>NUCLEOTIDE SEQUENCE [LARGE SCALE GENOMIC DNA]</scope>
    <source>
        <strain evidence="6 7">Mel28</strain>
    </source>
</reference>
<dbReference type="Pfam" id="PF04112">
    <property type="entry name" value="Mak10"/>
    <property type="match status" value="1"/>
</dbReference>
<evidence type="ECO:0000259" key="5">
    <source>
        <dbReference type="Pfam" id="PF25789"/>
    </source>
</evidence>
<dbReference type="eggNOG" id="KOG2343">
    <property type="taxonomic scope" value="Eukaryota"/>
</dbReference>
<dbReference type="InParanoid" id="D5GKB4"/>
<name>D5GKB4_TUBMM</name>
<keyword evidence="7" id="KW-1185">Reference proteome</keyword>
<dbReference type="STRING" id="656061.D5GKB4"/>
<proteinExistence type="inferred from homology"/>
<dbReference type="RefSeq" id="XP_002840766.1">
    <property type="nucleotide sequence ID" value="XM_002840720.1"/>
</dbReference>
<dbReference type="KEGG" id="tml:GSTUM_00009460001"/>
<dbReference type="Proteomes" id="UP000006911">
    <property type="component" value="Unassembled WGS sequence"/>
</dbReference>